<protein>
    <submittedName>
        <fullName evidence="1">Uncharacterized protein</fullName>
    </submittedName>
</protein>
<evidence type="ECO:0000313" key="2">
    <source>
        <dbReference type="Proteomes" id="UP000010478"/>
    </source>
</evidence>
<reference evidence="1 2" key="1">
    <citation type="submission" date="2012-05" db="EMBL/GenBank/DDBJ databases">
        <title>Finished chromosome of genome of Oscillatoria sp. PCC 7112.</title>
        <authorList>
            <consortium name="US DOE Joint Genome Institute"/>
            <person name="Gugger M."/>
            <person name="Coursin T."/>
            <person name="Rippka R."/>
            <person name="Tandeau De Marsac N."/>
            <person name="Huntemann M."/>
            <person name="Wei C.-L."/>
            <person name="Han J."/>
            <person name="Detter J.C."/>
            <person name="Han C."/>
            <person name="Tapia R."/>
            <person name="Davenport K."/>
            <person name="Daligault H."/>
            <person name="Erkkila T."/>
            <person name="Gu W."/>
            <person name="Munk A.C.C."/>
            <person name="Teshima H."/>
            <person name="Xu Y."/>
            <person name="Chain P."/>
            <person name="Chen A."/>
            <person name="Krypides N."/>
            <person name="Mavromatis K."/>
            <person name="Markowitz V."/>
            <person name="Szeto E."/>
            <person name="Ivanova N."/>
            <person name="Mikhailova N."/>
            <person name="Ovchinnikova G."/>
            <person name="Pagani I."/>
            <person name="Pati A."/>
            <person name="Goodwin L."/>
            <person name="Peters L."/>
            <person name="Pitluck S."/>
            <person name="Woyke T."/>
            <person name="Kerfeld C."/>
        </authorList>
    </citation>
    <scope>NUCLEOTIDE SEQUENCE [LARGE SCALE GENOMIC DNA]</scope>
    <source>
        <strain evidence="1 2">PCC 7112</strain>
    </source>
</reference>
<dbReference type="HOGENOM" id="CLU_3346691_0_0_3"/>
<organism evidence="1 2">
    <name type="scientific">Phormidium nigroviride PCC 7112</name>
    <dbReference type="NCBI Taxonomy" id="179408"/>
    <lineage>
        <taxon>Bacteria</taxon>
        <taxon>Bacillati</taxon>
        <taxon>Cyanobacteriota</taxon>
        <taxon>Cyanophyceae</taxon>
        <taxon>Oscillatoriophycideae</taxon>
        <taxon>Oscillatoriales</taxon>
        <taxon>Oscillatoriaceae</taxon>
        <taxon>Phormidium</taxon>
    </lineage>
</organism>
<dbReference type="KEGG" id="oni:Osc7112_3448"/>
<sequence>MKMGSLDLATQLTKNENHPKSVKFVIYTSTEIYQYGN</sequence>
<dbReference type="EMBL" id="CP003614">
    <property type="protein sequence ID" value="AFZ07819.1"/>
    <property type="molecule type" value="Genomic_DNA"/>
</dbReference>
<dbReference type="Proteomes" id="UP000010478">
    <property type="component" value="Chromosome"/>
</dbReference>
<accession>K9VJX4</accession>
<proteinExistence type="predicted"/>
<gene>
    <name evidence="1" type="ORF">Osc7112_3448</name>
</gene>
<dbReference type="AlphaFoldDB" id="K9VJX4"/>
<evidence type="ECO:0000313" key="1">
    <source>
        <dbReference type="EMBL" id="AFZ07819.1"/>
    </source>
</evidence>
<keyword evidence="2" id="KW-1185">Reference proteome</keyword>
<name>K9VJX4_9CYAN</name>